<evidence type="ECO:0000256" key="1">
    <source>
        <dbReference type="SAM" id="MobiDB-lite"/>
    </source>
</evidence>
<dbReference type="OrthoDB" id="10535775at2759"/>
<name>D2VKX9_NAEGR</name>
<feature type="compositionally biased region" description="Polar residues" evidence="1">
    <location>
        <begin position="75"/>
        <end position="103"/>
    </location>
</feature>
<dbReference type="InParanoid" id="D2VKX9"/>
<dbReference type="GeneID" id="8851742"/>
<dbReference type="AlphaFoldDB" id="D2VKX9"/>
<dbReference type="KEGG" id="ngr:NAEGRDRAFT_50417"/>
<feature type="transmembrane region" description="Helical" evidence="2">
    <location>
        <begin position="274"/>
        <end position="304"/>
    </location>
</feature>
<keyword evidence="2" id="KW-0472">Membrane</keyword>
<evidence type="ECO:0000313" key="3">
    <source>
        <dbReference type="EMBL" id="EFC42521.1"/>
    </source>
</evidence>
<sequence length="485" mass="54307">MDSRDIVGSLSYYLKMSNTIDENKLEKLILSQIMEEEGLTNNNNNTSSSITTSQSLISLNHEQQPQQNEEEQHQVVSNNHSNTSESYHTQDFENPSKSSSSEILQNLQSADEINSNNCPIIVSSLLVDQEENAPTAPQQFLLTEDNQSFRNPSSRTQVKLINNNTTFQTNTSLSLSQYETNQEKTTQHHHHIMQRKIEPIITESGGLISPSSPSLTFKIKEETASPTISTTNRVEDFQFTVVEIQTTVNDVKPPSSISNCFYFIKKCSKKVDKILICIIVSTLIISCFLLSFPIPLISVGTYYLQSSKFESSTDSDANSLIFTRFPCFVVGRSKCNSDGDLTGTLFKVTFPSFLRDSSDQNSTNQSTQARTAKTRSLLTSTCYTYSSQYVEEKEYICYTNRDESKVSLSEPSSQNSNYYTNVGFQLLLFGVIGLIASVCIVVSICCTSWILIEHKPWNSSSLTTQDQVLKEATAEAQVKEKVETV</sequence>
<gene>
    <name evidence="3" type="ORF">NAEGRDRAFT_50417</name>
</gene>
<accession>D2VKX9</accession>
<feature type="transmembrane region" description="Helical" evidence="2">
    <location>
        <begin position="426"/>
        <end position="452"/>
    </location>
</feature>
<dbReference type="EMBL" id="GG738879">
    <property type="protein sequence ID" value="EFC42521.1"/>
    <property type="molecule type" value="Genomic_DNA"/>
</dbReference>
<keyword evidence="2" id="KW-0812">Transmembrane</keyword>
<protein>
    <submittedName>
        <fullName evidence="3">Predicted protein</fullName>
    </submittedName>
</protein>
<evidence type="ECO:0000313" key="4">
    <source>
        <dbReference type="Proteomes" id="UP000006671"/>
    </source>
</evidence>
<dbReference type="VEuPathDB" id="AmoebaDB:NAEGRDRAFT_50417"/>
<reference evidence="3 4" key="1">
    <citation type="journal article" date="2010" name="Cell">
        <title>The genome of Naegleria gruberi illuminates early eukaryotic versatility.</title>
        <authorList>
            <person name="Fritz-Laylin L.K."/>
            <person name="Prochnik S.E."/>
            <person name="Ginger M.L."/>
            <person name="Dacks J.B."/>
            <person name="Carpenter M.L."/>
            <person name="Field M.C."/>
            <person name="Kuo A."/>
            <person name="Paredez A."/>
            <person name="Chapman J."/>
            <person name="Pham J."/>
            <person name="Shu S."/>
            <person name="Neupane R."/>
            <person name="Cipriano M."/>
            <person name="Mancuso J."/>
            <person name="Tu H."/>
            <person name="Salamov A."/>
            <person name="Lindquist E."/>
            <person name="Shapiro H."/>
            <person name="Lucas S."/>
            <person name="Grigoriev I.V."/>
            <person name="Cande W.Z."/>
            <person name="Fulton C."/>
            <person name="Rokhsar D.S."/>
            <person name="Dawson S.C."/>
        </authorList>
    </citation>
    <scope>NUCLEOTIDE SEQUENCE [LARGE SCALE GENOMIC DNA]</scope>
    <source>
        <strain evidence="3 4">NEG-M</strain>
    </source>
</reference>
<evidence type="ECO:0000256" key="2">
    <source>
        <dbReference type="SAM" id="Phobius"/>
    </source>
</evidence>
<organism evidence="4">
    <name type="scientific">Naegleria gruberi</name>
    <name type="common">Amoeba</name>
    <dbReference type="NCBI Taxonomy" id="5762"/>
    <lineage>
        <taxon>Eukaryota</taxon>
        <taxon>Discoba</taxon>
        <taxon>Heterolobosea</taxon>
        <taxon>Tetramitia</taxon>
        <taxon>Eutetramitia</taxon>
        <taxon>Vahlkampfiidae</taxon>
        <taxon>Naegleria</taxon>
    </lineage>
</organism>
<dbReference type="RefSeq" id="XP_002675265.1">
    <property type="nucleotide sequence ID" value="XM_002675219.1"/>
</dbReference>
<proteinExistence type="predicted"/>
<feature type="region of interest" description="Disordered" evidence="1">
    <location>
        <begin position="60"/>
        <end position="103"/>
    </location>
</feature>
<keyword evidence="4" id="KW-1185">Reference proteome</keyword>
<dbReference type="Proteomes" id="UP000006671">
    <property type="component" value="Unassembled WGS sequence"/>
</dbReference>
<keyword evidence="2" id="KW-1133">Transmembrane helix</keyword>